<protein>
    <submittedName>
        <fullName evidence="3">Hemolysin type calcium-binding protein</fullName>
    </submittedName>
</protein>
<dbReference type="PROSITE" id="PS00330">
    <property type="entry name" value="HEMOLYSIN_CALCIUM"/>
    <property type="match status" value="6"/>
</dbReference>
<dbReference type="GO" id="GO:0005576">
    <property type="term" value="C:extracellular region"/>
    <property type="evidence" value="ECO:0007669"/>
    <property type="project" value="UniProtKB-SubCell"/>
</dbReference>
<dbReference type="InterPro" id="IPR018511">
    <property type="entry name" value="Hemolysin-typ_Ca-bd_CS"/>
</dbReference>
<dbReference type="Pfam" id="PF00353">
    <property type="entry name" value="HemolysinCabind"/>
    <property type="match status" value="5"/>
</dbReference>
<dbReference type="InterPro" id="IPR050557">
    <property type="entry name" value="RTX_toxin/Mannuronan_C5-epim"/>
</dbReference>
<keyword evidence="4" id="KW-1185">Reference proteome</keyword>
<sequence>MTFAIWGVEEAVYIRNPNTGSSSVGDDVVAALPDGGYLVLYRDGNSLYLQRYDGAGAKVPGDRIPVSTNGAAQERSDIVVLDNGSFAVSWVEKVGTQYTVKSRAYDSNGAPATPDPVTLVVGTGNDVPSVALRPSGQGFITVYKQGTEIKFALQAPNGSLVNATPLTIGTGRLGDVTQISATKHVVTYERNGDVFFRIVDSGTNPPVSNEVTADNGEISDVIALKNADGTLSGRFAVAYGNTNASTVKVKTYAADGTVDKSIPVLTAGGTGASESDHFHAVALKGGRIAVVYSSTANIADDNSDIFLKVIEADGTTVSDPLLVGSLVRNGSGQYEPSITEMADGRLAVSFYDKVGNTRISTNIVDARIDKVTVNGTNGNDIYAGSDYNGNELNGHGGNDKFFAGKGSDAFDGGTGTDVVTYERSAGGVVVYLASGGATGDAQDDTYVGVENVIGSQHGDTLIGDGSANELSGLAGNDFVSGGGGNDTLHGAAGADIMNGDDGDDLLNGGNDGDVMTGGAGADVLRGDAGNDVLDGGIGADVLEGGDGADNLTGGEGRDTMAGGAGDDTYFIDGDDAVVEAAGGGIDTIYSTAGLNLANFANVENIYFIGTGAASLLGNADHNTLNGGASGDTIFGGGGNDILNGGAGLDYLRGDEGNDTIYGGGDNDYLLGGAGTDLLSGDEGNDRLLGEDGDDILLGDNGNDTLVGGTGNDVLGGGFGDDQIWGGLGKDALAGGAGKDVFAFDYKPNKAHADRITDFNVRDDSIYLENAAFKKLGKKGTIDKPAKIGRAFFTVGDKAKDANDYLIYNKKTGKLYYDENGSGAGKMVEIATLSKNLKLTYSDFFTI</sequence>
<name>A0A370HR22_9HYPH</name>
<comment type="subcellular location">
    <subcellularLocation>
        <location evidence="1">Secreted</location>
    </subcellularLocation>
</comment>
<dbReference type="AlphaFoldDB" id="A0A370HR22"/>
<gene>
    <name evidence="3" type="ORF">DES45_104276</name>
</gene>
<reference evidence="3 4" key="1">
    <citation type="submission" date="2018-07" db="EMBL/GenBank/DDBJ databases">
        <title>Genomic Encyclopedia of Type Strains, Phase IV (KMG-IV): sequencing the most valuable type-strain genomes for metagenomic binning, comparative biology and taxonomic classification.</title>
        <authorList>
            <person name="Goeker M."/>
        </authorList>
    </citation>
    <scope>NUCLEOTIDE SEQUENCE [LARGE SCALE GENOMIC DNA]</scope>
    <source>
        <strain evidence="3 4">DSM 14364</strain>
    </source>
</reference>
<dbReference type="InterPro" id="IPR001343">
    <property type="entry name" value="Hemolysn_Ca-bd"/>
</dbReference>
<evidence type="ECO:0000313" key="4">
    <source>
        <dbReference type="Proteomes" id="UP000254925"/>
    </source>
</evidence>
<dbReference type="PANTHER" id="PTHR38340:SF1">
    <property type="entry name" value="S-LAYER PROTEIN"/>
    <property type="match status" value="1"/>
</dbReference>
<dbReference type="Gene3D" id="2.150.10.10">
    <property type="entry name" value="Serralysin-like metalloprotease, C-terminal"/>
    <property type="match status" value="5"/>
</dbReference>
<dbReference type="GO" id="GO:0005509">
    <property type="term" value="F:calcium ion binding"/>
    <property type="evidence" value="ECO:0007669"/>
    <property type="project" value="InterPro"/>
</dbReference>
<dbReference type="PANTHER" id="PTHR38340">
    <property type="entry name" value="S-LAYER PROTEIN"/>
    <property type="match status" value="1"/>
</dbReference>
<evidence type="ECO:0000256" key="1">
    <source>
        <dbReference type="ARBA" id="ARBA00004613"/>
    </source>
</evidence>
<dbReference type="RefSeq" id="WP_114770245.1">
    <property type="nucleotide sequence ID" value="NZ_QQBB01000004.1"/>
</dbReference>
<proteinExistence type="predicted"/>
<organism evidence="3 4">
    <name type="scientific">Microvirga subterranea</name>
    <dbReference type="NCBI Taxonomy" id="186651"/>
    <lineage>
        <taxon>Bacteria</taxon>
        <taxon>Pseudomonadati</taxon>
        <taxon>Pseudomonadota</taxon>
        <taxon>Alphaproteobacteria</taxon>
        <taxon>Hyphomicrobiales</taxon>
        <taxon>Methylobacteriaceae</taxon>
        <taxon>Microvirga</taxon>
    </lineage>
</organism>
<dbReference type="OrthoDB" id="8015915at2"/>
<accession>A0A370HR22</accession>
<keyword evidence="2" id="KW-0964">Secreted</keyword>
<evidence type="ECO:0000313" key="3">
    <source>
        <dbReference type="EMBL" id="RDI59364.1"/>
    </source>
</evidence>
<dbReference type="PRINTS" id="PR00313">
    <property type="entry name" value="CABNDNGRPT"/>
</dbReference>
<dbReference type="InterPro" id="IPR011049">
    <property type="entry name" value="Serralysin-like_metalloprot_C"/>
</dbReference>
<comment type="caution">
    <text evidence="3">The sequence shown here is derived from an EMBL/GenBank/DDBJ whole genome shotgun (WGS) entry which is preliminary data.</text>
</comment>
<dbReference type="Proteomes" id="UP000254925">
    <property type="component" value="Unassembled WGS sequence"/>
</dbReference>
<dbReference type="SUPFAM" id="SSF51120">
    <property type="entry name" value="beta-Roll"/>
    <property type="match status" value="3"/>
</dbReference>
<evidence type="ECO:0000256" key="2">
    <source>
        <dbReference type="ARBA" id="ARBA00022525"/>
    </source>
</evidence>
<dbReference type="EMBL" id="QQBB01000004">
    <property type="protein sequence ID" value="RDI59364.1"/>
    <property type="molecule type" value="Genomic_DNA"/>
</dbReference>